<dbReference type="OrthoDB" id="5190013at2"/>
<dbReference type="EMBL" id="LQPW01000178">
    <property type="protein sequence ID" value="ORW87841.1"/>
    <property type="molecule type" value="Genomic_DNA"/>
</dbReference>
<comment type="caution">
    <text evidence="3">The sequence shown here is derived from an EMBL/GenBank/DDBJ whole genome shotgun (WGS) entry which is preliminary data.</text>
</comment>
<evidence type="ECO:0000313" key="3">
    <source>
        <dbReference type="EMBL" id="ORW87841.1"/>
    </source>
</evidence>
<dbReference type="Pfam" id="PF00934">
    <property type="entry name" value="PE"/>
    <property type="match status" value="1"/>
</dbReference>
<evidence type="ECO:0000313" key="4">
    <source>
        <dbReference type="Proteomes" id="UP000193317"/>
    </source>
</evidence>
<dbReference type="RefSeq" id="WP_085674645.1">
    <property type="nucleotide sequence ID" value="NZ_JACKRU010000394.1"/>
</dbReference>
<dbReference type="GO" id="GO:0004190">
    <property type="term" value="F:aspartic-type endopeptidase activity"/>
    <property type="evidence" value="ECO:0007669"/>
    <property type="project" value="InterPro"/>
</dbReference>
<evidence type="ECO:0000259" key="1">
    <source>
        <dbReference type="Pfam" id="PF00934"/>
    </source>
</evidence>
<keyword evidence="4" id="KW-1185">Reference proteome</keyword>
<dbReference type="Pfam" id="PF21526">
    <property type="entry name" value="PGRS"/>
    <property type="match status" value="1"/>
</dbReference>
<dbReference type="InterPro" id="IPR048996">
    <property type="entry name" value="PGRS_rpt"/>
</dbReference>
<organism evidence="3 4">
    <name type="scientific">Mycobacterium szulgai</name>
    <dbReference type="NCBI Taxonomy" id="1787"/>
    <lineage>
        <taxon>Bacteria</taxon>
        <taxon>Bacillati</taxon>
        <taxon>Actinomycetota</taxon>
        <taxon>Actinomycetes</taxon>
        <taxon>Mycobacteriales</taxon>
        <taxon>Mycobacteriaceae</taxon>
        <taxon>Mycobacterium</taxon>
    </lineage>
</organism>
<proteinExistence type="predicted"/>
<protein>
    <submittedName>
        <fullName evidence="3">PE family protein</fullName>
    </submittedName>
</protein>
<dbReference type="NCBIfam" id="NF038019">
    <property type="entry name" value="PE_process_PecA"/>
    <property type="match status" value="1"/>
</dbReference>
<feature type="domain" description="PE cleavage protein A C-terminal" evidence="2">
    <location>
        <begin position="259"/>
        <end position="556"/>
    </location>
</feature>
<dbReference type="Pfam" id="PF20729">
    <property type="entry name" value="PE-PGRS_C"/>
    <property type="match status" value="1"/>
</dbReference>
<dbReference type="Gene3D" id="1.10.287.850">
    <property type="entry name" value="HP0062-like domain"/>
    <property type="match status" value="1"/>
</dbReference>
<dbReference type="InterPro" id="IPR000084">
    <property type="entry name" value="PE-PGRS_N"/>
</dbReference>
<evidence type="ECO:0000259" key="2">
    <source>
        <dbReference type="Pfam" id="PF20729"/>
    </source>
</evidence>
<dbReference type="InterPro" id="IPR048054">
    <property type="entry name" value="PecA_C"/>
</dbReference>
<dbReference type="Gene3D" id="2.40.70.10">
    <property type="entry name" value="Acid Proteases"/>
    <property type="match status" value="1"/>
</dbReference>
<dbReference type="SUPFAM" id="SSF140459">
    <property type="entry name" value="PE/PPE dimer-like"/>
    <property type="match status" value="1"/>
</dbReference>
<dbReference type="Proteomes" id="UP000193317">
    <property type="component" value="Unassembled WGS sequence"/>
</dbReference>
<feature type="domain" description="PE" evidence="1">
    <location>
        <begin position="4"/>
        <end position="93"/>
    </location>
</feature>
<sequence length="560" mass="53427">MSLLVVLPELLLSAATDLESVDAELKSAIAAAASHTTGLAAAGADEVSAAMAELLAEHGQQFQALSTQVSESYQQFLEALSGGAWSYLGAEGVNVSPLQIAENALLTVINAPTEVLFGRSLIGDGANGTAASPNGGAGGLLYGSGGSGYSPTASGAAGGAGGAAGLIGNGGPGGAGGANAWGGAGGHGGWLFGSGGAGGQAGAAGTTGTVGGAGGNAGLFGAGGPGGAGGINAAGGAGGLGGWLYGNNGAAGVGSPVSATVPLQLTERGIEPVTYASINGGRPVQLEVDTGSVGLIAPFWDIGLRHLGLPTGIGLAAYGSGVNCLYLTFDTTVDFGNGAITAPTSVGVGVVYFPTSPYALLTLALGPVGPLIGLGPFGTADGILGIGVNTGGFPTAGAPPPGNVITALPGDLNQGVLINAPHGQMQFGANPLSPLPNASISGAPVAPLAIQINNGPLVPVVAVIDSGGASGSITASALGTGQVSGTVPPGTTISVYTSNGQTLLYSYTTSATVGPFQGPTVMSTPTSLGYDMITGFAPFALGPVYISTSPNGVGTTIFDT</sequence>
<name>A0A1X2DIA3_MYCSZ</name>
<dbReference type="AlphaFoldDB" id="A0A1X2DIA3"/>
<reference evidence="3 4" key="1">
    <citation type="submission" date="2016-01" db="EMBL/GenBank/DDBJ databases">
        <title>The new phylogeny of the genus Mycobacterium.</title>
        <authorList>
            <person name="Tarcisio F."/>
            <person name="Conor M."/>
            <person name="Antonella G."/>
            <person name="Elisabetta G."/>
            <person name="Giulia F.S."/>
            <person name="Sara T."/>
            <person name="Anna F."/>
            <person name="Clotilde B."/>
            <person name="Roberto B."/>
            <person name="Veronica D.S."/>
            <person name="Fabio R."/>
            <person name="Monica P."/>
            <person name="Olivier J."/>
            <person name="Enrico T."/>
            <person name="Nicola S."/>
        </authorList>
    </citation>
    <scope>NUCLEOTIDE SEQUENCE [LARGE SCALE GENOMIC DNA]</scope>
    <source>
        <strain evidence="3 4">DSM 44166</strain>
    </source>
</reference>
<gene>
    <name evidence="3" type="ORF">AWC27_15670</name>
</gene>
<dbReference type="InterPro" id="IPR038332">
    <property type="entry name" value="PPE_sf"/>
</dbReference>
<accession>A0A1X2DIA3</accession>
<dbReference type="InterPro" id="IPR021109">
    <property type="entry name" value="Peptidase_aspartic_dom_sf"/>
</dbReference>